<dbReference type="InterPro" id="IPR000322">
    <property type="entry name" value="Glyco_hydro_31_TIM"/>
</dbReference>
<comment type="similarity">
    <text evidence="1 2">Belongs to the glycosyl hydrolase 31 family.</text>
</comment>
<keyword evidence="2 8" id="KW-0378">Hydrolase</keyword>
<dbReference type="AlphaFoldDB" id="A0A161LEZ6"/>
<keyword evidence="9" id="KW-1185">Reference proteome</keyword>
<evidence type="ECO:0000256" key="1">
    <source>
        <dbReference type="ARBA" id="ARBA00007806"/>
    </source>
</evidence>
<dbReference type="Gene3D" id="2.60.40.1180">
    <property type="entry name" value="Golgi alpha-mannosidase II"/>
    <property type="match status" value="2"/>
</dbReference>
<gene>
    <name evidence="8" type="ORF">PJIAN_3764</name>
</gene>
<dbReference type="InterPro" id="IPR033403">
    <property type="entry name" value="DUF5110"/>
</dbReference>
<evidence type="ECO:0000259" key="6">
    <source>
        <dbReference type="Pfam" id="PF17137"/>
    </source>
</evidence>
<keyword evidence="3" id="KW-0732">Signal</keyword>
<comment type="caution">
    <text evidence="8">The sequence shown here is derived from an EMBL/GenBank/DDBJ whole genome shotgun (WGS) entry which is preliminary data.</text>
</comment>
<evidence type="ECO:0000259" key="5">
    <source>
        <dbReference type="Pfam" id="PF13802"/>
    </source>
</evidence>
<keyword evidence="2" id="KW-0326">Glycosidase</keyword>
<dbReference type="GO" id="GO:0004553">
    <property type="term" value="F:hydrolase activity, hydrolyzing O-glycosyl compounds"/>
    <property type="evidence" value="ECO:0007669"/>
    <property type="project" value="InterPro"/>
</dbReference>
<dbReference type="PANTHER" id="PTHR43863:SF2">
    <property type="entry name" value="MALTASE-GLUCOAMYLASE"/>
    <property type="match status" value="1"/>
</dbReference>
<dbReference type="InterPro" id="IPR051816">
    <property type="entry name" value="Glycosyl_Hydrolase_31"/>
</dbReference>
<proteinExistence type="inferred from homology"/>
<dbReference type="InterPro" id="IPR025887">
    <property type="entry name" value="Glyco_hydro_31_N_dom"/>
</dbReference>
<name>A0A161LEZ6_9BACT</name>
<dbReference type="Pfam" id="PF21365">
    <property type="entry name" value="Glyco_hydro_31_3rd"/>
    <property type="match status" value="2"/>
</dbReference>
<evidence type="ECO:0000256" key="2">
    <source>
        <dbReference type="RuleBase" id="RU361185"/>
    </source>
</evidence>
<dbReference type="PANTHER" id="PTHR43863">
    <property type="entry name" value="HYDROLASE, PUTATIVE (AFU_ORTHOLOGUE AFUA_1G03140)-RELATED"/>
    <property type="match status" value="1"/>
</dbReference>
<organism evidence="8 9">
    <name type="scientific">Paludibacter jiangxiensis</name>
    <dbReference type="NCBI Taxonomy" id="681398"/>
    <lineage>
        <taxon>Bacteria</taxon>
        <taxon>Pseudomonadati</taxon>
        <taxon>Bacteroidota</taxon>
        <taxon>Bacteroidia</taxon>
        <taxon>Bacteroidales</taxon>
        <taxon>Paludibacteraceae</taxon>
        <taxon>Paludibacter</taxon>
    </lineage>
</organism>
<dbReference type="Gene3D" id="2.60.40.1760">
    <property type="entry name" value="glycosyl hydrolase (family 31)"/>
    <property type="match status" value="1"/>
</dbReference>
<dbReference type="Gene3D" id="3.20.20.80">
    <property type="entry name" value="Glycosidases"/>
    <property type="match status" value="1"/>
</dbReference>
<feature type="domain" description="Glycoside hydrolase family 31 N-terminal" evidence="5">
    <location>
        <begin position="39"/>
        <end position="198"/>
    </location>
</feature>
<protein>
    <submittedName>
        <fullName evidence="8">Alpha-D-xyloside xylohydrolase</fullName>
    </submittedName>
</protein>
<dbReference type="OrthoDB" id="176168at2"/>
<dbReference type="InterPro" id="IPR048395">
    <property type="entry name" value="Glyco_hydro_31_C"/>
</dbReference>
<dbReference type="SUPFAM" id="SSF51445">
    <property type="entry name" value="(Trans)glycosidases"/>
    <property type="match status" value="1"/>
</dbReference>
<feature type="domain" description="Glycosyl hydrolase family 31 C-terminal" evidence="7">
    <location>
        <begin position="594"/>
        <end position="631"/>
    </location>
</feature>
<dbReference type="STRING" id="681398.PJIAN_3764"/>
<evidence type="ECO:0000259" key="4">
    <source>
        <dbReference type="Pfam" id="PF01055"/>
    </source>
</evidence>
<dbReference type="CDD" id="cd06591">
    <property type="entry name" value="GH31_xylosidase_XylS"/>
    <property type="match status" value="1"/>
</dbReference>
<dbReference type="GO" id="GO:0005975">
    <property type="term" value="P:carbohydrate metabolic process"/>
    <property type="evidence" value="ECO:0007669"/>
    <property type="project" value="InterPro"/>
</dbReference>
<dbReference type="EMBL" id="BDCR01000003">
    <property type="protein sequence ID" value="GAT63435.1"/>
    <property type="molecule type" value="Genomic_DNA"/>
</dbReference>
<evidence type="ECO:0000313" key="9">
    <source>
        <dbReference type="Proteomes" id="UP000076586"/>
    </source>
</evidence>
<dbReference type="SUPFAM" id="SSF51011">
    <property type="entry name" value="Glycosyl hydrolase domain"/>
    <property type="match status" value="1"/>
</dbReference>
<dbReference type="GO" id="GO:0030246">
    <property type="term" value="F:carbohydrate binding"/>
    <property type="evidence" value="ECO:0007669"/>
    <property type="project" value="InterPro"/>
</dbReference>
<feature type="domain" description="DUF5110" evidence="6">
    <location>
        <begin position="728"/>
        <end position="792"/>
    </location>
</feature>
<dbReference type="InterPro" id="IPR013780">
    <property type="entry name" value="Glyco_hydro_b"/>
</dbReference>
<dbReference type="RefSeq" id="WP_068704580.1">
    <property type="nucleotide sequence ID" value="NZ_BDCR01000003.1"/>
</dbReference>
<reference evidence="9" key="2">
    <citation type="journal article" date="2017" name="Genome Announc.">
        <title>Draft genome sequence of Paludibacter jiangxiensis NM7(T), a propionate-producing fermentative bacterium.</title>
        <authorList>
            <person name="Qiu Y.-L."/>
            <person name="Tourlousse D.M."/>
            <person name="Matsuura N."/>
            <person name="Ohashi A."/>
            <person name="Sekiguchi Y."/>
        </authorList>
    </citation>
    <scope>NUCLEOTIDE SEQUENCE [LARGE SCALE GENOMIC DNA]</scope>
    <source>
        <strain evidence="9">NM7</strain>
    </source>
</reference>
<dbReference type="Pfam" id="PF17137">
    <property type="entry name" value="DUF5110"/>
    <property type="match status" value="1"/>
</dbReference>
<feature type="domain" description="Glycosyl hydrolase family 31 C-terminal" evidence="7">
    <location>
        <begin position="663"/>
        <end position="711"/>
    </location>
</feature>
<dbReference type="SUPFAM" id="SSF74650">
    <property type="entry name" value="Galactose mutarotase-like"/>
    <property type="match status" value="1"/>
</dbReference>
<feature type="domain" description="Glycoside hydrolase family 31 TIM barrel" evidence="4">
    <location>
        <begin position="240"/>
        <end position="584"/>
    </location>
</feature>
<dbReference type="InterPro" id="IPR011013">
    <property type="entry name" value="Gal_mutarotase_sf_dom"/>
</dbReference>
<dbReference type="CDD" id="cd14752">
    <property type="entry name" value="GH31_N"/>
    <property type="match status" value="1"/>
</dbReference>
<evidence type="ECO:0000313" key="8">
    <source>
        <dbReference type="EMBL" id="GAT63435.1"/>
    </source>
</evidence>
<feature type="signal peptide" evidence="3">
    <location>
        <begin position="1"/>
        <end position="20"/>
    </location>
</feature>
<dbReference type="Pfam" id="PF01055">
    <property type="entry name" value="Glyco_hydro_31_2nd"/>
    <property type="match status" value="1"/>
</dbReference>
<evidence type="ECO:0000259" key="7">
    <source>
        <dbReference type="Pfam" id="PF21365"/>
    </source>
</evidence>
<reference evidence="9" key="1">
    <citation type="submission" date="2016-04" db="EMBL/GenBank/DDBJ databases">
        <title>Draft genome sequence of Paludibacter jiangxiensis strain NM7.</title>
        <authorList>
            <person name="Qiu Y."/>
            <person name="Matsuura N."/>
            <person name="Ohashi A."/>
            <person name="Tourlousse M.D."/>
            <person name="Sekiguchi Y."/>
        </authorList>
    </citation>
    <scope>NUCLEOTIDE SEQUENCE [LARGE SCALE GENOMIC DNA]</scope>
    <source>
        <strain evidence="9">NM7</strain>
    </source>
</reference>
<dbReference type="Pfam" id="PF13802">
    <property type="entry name" value="Gal_mutarotas_2"/>
    <property type="match status" value="1"/>
</dbReference>
<evidence type="ECO:0000256" key="3">
    <source>
        <dbReference type="SAM" id="SignalP"/>
    </source>
</evidence>
<feature type="chain" id="PRO_5007823796" evidence="3">
    <location>
        <begin position="21"/>
        <end position="815"/>
    </location>
</feature>
<accession>A0A161LEZ6</accession>
<dbReference type="InterPro" id="IPR017853">
    <property type="entry name" value="GH"/>
</dbReference>
<dbReference type="Proteomes" id="UP000076586">
    <property type="component" value="Unassembled WGS sequence"/>
</dbReference>
<sequence length="815" mass="92458">MKCIFSLLCLVMVSVMSSQAQIFQKTDWGAKAVINSTGVEVRFYSPSIVRIQKWPAGSDFNKQSLSVTKTPEKTKFSVAQQGDRLLLKSSKMLVTLNLKDGAVSFQDVRGNALLNEKAQGASFTPFNDAGTSTYSVGQEFTLDKDEAIYGLGQQQGGKMSQRNVTLHMVQGNTDDYVPFFVSTKGYGLFWDNYSPTIFEDKPETTLFKSDVGDGIDYYFMVGGSLDGSVACMRDLTGQAPMFPLWTFGFWQSKERYKSQNELVGVVKKYRELGVPLDGIIQDWQYWGNNYLWNAMEFLNTEFPEPKKMVDDIHNMNAHLIISIWSSFGPQTKQYREMQPKGMLLNFGTWPQSGMEAWPPNRDYPSGVQPYDPYNPEARDIYWRYLNKGLFSLGIDGWWMDSTEPDHLDFKPSDFDLKTYLGSFRKVRNAFPLMAVGGVSEHQRGVSSDKRVFILTRSAFAGQQRYGANTWSGDVNSSWQSLRNQIPAGLNFSLSGIPYWNTDIGGFFAGSYNRGWGDGSGAKNPLYQELYVRWLQFGTFTPMMRSHGTDVPREIYNFGKKGEPIFDAIEKSINLRYAMLPYIYSTAWSVTKDQSTMMRALAMDFQDNNVRNINDEYMFGKSILVAPVVHAQYTPETIVKTDENSGWNKGDKKDNKAVAVDFTQSKSAKAYLPAGTSWFDFWTNTKYNGGQEITLATTIDKMPLFVKAGSIIPFGPKVKFATEKKWDDLEIRVYEGANGEFSLYEDENDNYNYEKGIYSTINFKWDDKSKTLTIADRKGTFPGMLAERKFHVVKIAANGNKTEKEVVYKDKKVTVK</sequence>